<feature type="domain" description="ABC transporter" evidence="9">
    <location>
        <begin position="5"/>
        <end position="246"/>
    </location>
</feature>
<keyword evidence="5" id="KW-0547">Nucleotide-binding</keyword>
<reference evidence="10 11" key="1">
    <citation type="submission" date="2013-06" db="EMBL/GenBank/DDBJ databases">
        <authorList>
            <person name="Weinstock G."/>
            <person name="Sodergren E."/>
            <person name="Lobos E.A."/>
            <person name="Fulton L."/>
            <person name="Fulton R."/>
            <person name="Courtney L."/>
            <person name="Fronick C."/>
            <person name="O'Laughlin M."/>
            <person name="Godfrey J."/>
            <person name="Wilson R.M."/>
            <person name="Miner T."/>
            <person name="Farmer C."/>
            <person name="Delehaunty K."/>
            <person name="Cordes M."/>
            <person name="Minx P."/>
            <person name="Tomlinson C."/>
            <person name="Chen J."/>
            <person name="Wollam A."/>
            <person name="Pepin K.H."/>
            <person name="Bhonagiri V."/>
            <person name="Zhang X."/>
            <person name="Warren W."/>
            <person name="Mitreva M."/>
            <person name="Mardis E.R."/>
            <person name="Wilson R.K."/>
        </authorList>
    </citation>
    <scope>NUCLEOTIDE SEQUENCE [LARGE SCALE GENOMIC DNA]</scope>
    <source>
        <strain evidence="10 11">RP2S-4</strain>
    </source>
</reference>
<dbReference type="CDD" id="cd03225">
    <property type="entry name" value="ABC_cobalt_CbiO_domain1"/>
    <property type="match status" value="1"/>
</dbReference>
<dbReference type="GO" id="GO:0022857">
    <property type="term" value="F:transmembrane transporter activity"/>
    <property type="evidence" value="ECO:0007669"/>
    <property type="project" value="UniProtKB-ARBA"/>
</dbReference>
<evidence type="ECO:0000256" key="8">
    <source>
        <dbReference type="ARBA" id="ARBA00023136"/>
    </source>
</evidence>
<evidence type="ECO:0000259" key="9">
    <source>
        <dbReference type="PROSITE" id="PS50893"/>
    </source>
</evidence>
<evidence type="ECO:0000256" key="1">
    <source>
        <dbReference type="ARBA" id="ARBA00004202"/>
    </source>
</evidence>
<evidence type="ECO:0000313" key="11">
    <source>
        <dbReference type="Proteomes" id="UP000015750"/>
    </source>
</evidence>
<dbReference type="PANTHER" id="PTHR43553">
    <property type="entry name" value="HEAVY METAL TRANSPORTER"/>
    <property type="match status" value="1"/>
</dbReference>
<sequence>MTAILELKNVSYQYPLEKVNVIESVSLKLEEGKVYGLIGANDAGKTTLCTILRGFIPTLYKGTLTGEVQVLGKPIASYNIGELAEIIGYSFQNPFTQISGVKETVYEEIAYGMENLGFSQEKMRERVDGLMALFNLENLARQHPFELSGGQKQRVALASIVALDPKIIILDEPTSQLDPKSTKDIFAIINKLKELGKTILIVEHKVDLLAEYCDKIVLMDQGEIALEGQTEEVLSNPKVLTYGGQLPQVALYFLQKNAFIKPIPLTVKKALEQLRRDEGR</sequence>
<keyword evidence="3" id="KW-0813">Transport</keyword>
<dbReference type="Gene3D" id="3.40.50.300">
    <property type="entry name" value="P-loop containing nucleotide triphosphate hydrolases"/>
    <property type="match status" value="1"/>
</dbReference>
<evidence type="ECO:0000256" key="5">
    <source>
        <dbReference type="ARBA" id="ARBA00022741"/>
    </source>
</evidence>
<dbReference type="InterPro" id="IPR017871">
    <property type="entry name" value="ABC_transporter-like_CS"/>
</dbReference>
<keyword evidence="7" id="KW-1278">Translocase</keyword>
<dbReference type="FunFam" id="3.40.50.300:FF:000224">
    <property type="entry name" value="Energy-coupling factor transporter ATP-binding protein EcfA"/>
    <property type="match status" value="1"/>
</dbReference>
<comment type="caution">
    <text evidence="10">The sequence shown here is derived from an EMBL/GenBank/DDBJ whole genome shotgun (WGS) entry which is preliminary data.</text>
</comment>
<dbReference type="InterPro" id="IPR027417">
    <property type="entry name" value="P-loop_NTPase"/>
</dbReference>
<comment type="similarity">
    <text evidence="2">Belongs to the ABC transporter superfamily.</text>
</comment>
<dbReference type="RefSeq" id="WP_016627670.1">
    <property type="nucleotide sequence ID" value="NZ_KE351853.1"/>
</dbReference>
<evidence type="ECO:0000256" key="7">
    <source>
        <dbReference type="ARBA" id="ARBA00022967"/>
    </source>
</evidence>
<dbReference type="PROSITE" id="PS50893">
    <property type="entry name" value="ABC_TRANSPORTER_2"/>
    <property type="match status" value="1"/>
</dbReference>
<keyword evidence="4" id="KW-1003">Cell membrane</keyword>
<comment type="subcellular location">
    <subcellularLocation>
        <location evidence="1">Cell membrane</location>
        <topology evidence="1">Peripheral membrane protein</topology>
    </subcellularLocation>
</comment>
<dbReference type="SMART" id="SM00382">
    <property type="entry name" value="AAA"/>
    <property type="match status" value="1"/>
</dbReference>
<keyword evidence="6 10" id="KW-0067">ATP-binding</keyword>
<protein>
    <submittedName>
        <fullName evidence="10">ABC transporter, ATP-binding protein</fullName>
    </submittedName>
</protein>
<name>A0ABC9TI64_ENTFL</name>
<dbReference type="InterPro" id="IPR003439">
    <property type="entry name" value="ABC_transporter-like_ATP-bd"/>
</dbReference>
<dbReference type="InterPro" id="IPR015856">
    <property type="entry name" value="ABC_transpr_CbiO/EcfA_su"/>
</dbReference>
<evidence type="ECO:0000256" key="3">
    <source>
        <dbReference type="ARBA" id="ARBA00022448"/>
    </source>
</evidence>
<dbReference type="GO" id="GO:0005524">
    <property type="term" value="F:ATP binding"/>
    <property type="evidence" value="ECO:0007669"/>
    <property type="project" value="UniProtKB-KW"/>
</dbReference>
<evidence type="ECO:0000256" key="4">
    <source>
        <dbReference type="ARBA" id="ARBA00022475"/>
    </source>
</evidence>
<dbReference type="InterPro" id="IPR050095">
    <property type="entry name" value="ECF_ABC_transporter_ATP-bd"/>
</dbReference>
<dbReference type="AlphaFoldDB" id="A0ABC9TI64"/>
<dbReference type="InterPro" id="IPR003593">
    <property type="entry name" value="AAA+_ATPase"/>
</dbReference>
<gene>
    <name evidence="10" type="ORF">D358_02724</name>
</gene>
<dbReference type="GO" id="GO:0005886">
    <property type="term" value="C:plasma membrane"/>
    <property type="evidence" value="ECO:0007669"/>
    <property type="project" value="UniProtKB-SubCell"/>
</dbReference>
<dbReference type="Proteomes" id="UP000015750">
    <property type="component" value="Unassembled WGS sequence"/>
</dbReference>
<evidence type="ECO:0000256" key="6">
    <source>
        <dbReference type="ARBA" id="ARBA00022840"/>
    </source>
</evidence>
<dbReference type="EMBL" id="ATIR01000100">
    <property type="protein sequence ID" value="EPI04874.1"/>
    <property type="molecule type" value="Genomic_DNA"/>
</dbReference>
<evidence type="ECO:0000256" key="2">
    <source>
        <dbReference type="ARBA" id="ARBA00005417"/>
    </source>
</evidence>
<dbReference type="Pfam" id="PF00005">
    <property type="entry name" value="ABC_tran"/>
    <property type="match status" value="1"/>
</dbReference>
<keyword evidence="8" id="KW-0472">Membrane</keyword>
<accession>A0ABC9TI64</accession>
<proteinExistence type="inferred from homology"/>
<evidence type="ECO:0000313" key="10">
    <source>
        <dbReference type="EMBL" id="EPI04874.1"/>
    </source>
</evidence>
<dbReference type="PROSITE" id="PS00211">
    <property type="entry name" value="ABC_TRANSPORTER_1"/>
    <property type="match status" value="1"/>
</dbReference>
<organism evidence="10 11">
    <name type="scientific">Enterococcus faecalis RP2S-4</name>
    <dbReference type="NCBI Taxonomy" id="1244145"/>
    <lineage>
        <taxon>Bacteria</taxon>
        <taxon>Bacillati</taxon>
        <taxon>Bacillota</taxon>
        <taxon>Bacilli</taxon>
        <taxon>Lactobacillales</taxon>
        <taxon>Enterococcaceae</taxon>
        <taxon>Enterococcus</taxon>
    </lineage>
</organism>
<dbReference type="SUPFAM" id="SSF52540">
    <property type="entry name" value="P-loop containing nucleoside triphosphate hydrolases"/>
    <property type="match status" value="1"/>
</dbReference>